<feature type="region of interest" description="Disordered" evidence="1">
    <location>
        <begin position="471"/>
        <end position="491"/>
    </location>
</feature>
<dbReference type="PANTHER" id="PTHR20916:SF18">
    <property type="entry name" value="IPT_TIG DOMAIN-CONTAINING PROTEIN"/>
    <property type="match status" value="1"/>
</dbReference>
<dbReference type="KEGG" id="fcy:FRACYDRAFT_244129"/>
<dbReference type="AlphaFoldDB" id="A0A1E7F3Y3"/>
<dbReference type="Gene3D" id="3.40.50.1820">
    <property type="entry name" value="alpha/beta hydrolase"/>
    <property type="match status" value="1"/>
</dbReference>
<feature type="compositionally biased region" description="Acidic residues" evidence="1">
    <location>
        <begin position="47"/>
        <end position="62"/>
    </location>
</feature>
<feature type="region of interest" description="Disordered" evidence="1">
    <location>
        <begin position="1"/>
        <end position="64"/>
    </location>
</feature>
<name>A0A1E7F3Y3_9STRA</name>
<keyword evidence="3" id="KW-1185">Reference proteome</keyword>
<gene>
    <name evidence="2" type="ORF">FRACYDRAFT_244129</name>
</gene>
<dbReference type="InterPro" id="IPR029058">
    <property type="entry name" value="AB_hydrolase_fold"/>
</dbReference>
<feature type="compositionally biased region" description="Low complexity" evidence="1">
    <location>
        <begin position="206"/>
        <end position="226"/>
    </location>
</feature>
<dbReference type="SUPFAM" id="SSF53474">
    <property type="entry name" value="alpha/beta-Hydrolases"/>
    <property type="match status" value="1"/>
</dbReference>
<dbReference type="EMBL" id="KV784364">
    <property type="protein sequence ID" value="OEU12857.1"/>
    <property type="molecule type" value="Genomic_DNA"/>
</dbReference>
<feature type="region of interest" description="Disordered" evidence="1">
    <location>
        <begin position="199"/>
        <end position="226"/>
    </location>
</feature>
<sequence>MKESQSESLISESDSDDYHDSISSYQDIEGGGGDDNNIEPIPNLDIYDGDDDDNDEEEEEDSSTIWSTMTYFSSSSTARRQRRARAVARARKNNNNDTTRVALLKLMYRQYVASQQTQNSNNPQASLWFLGKLFIVAVYFISLIEEPLDYIMGTTASSSTANSKRNSRDQNNNDDNDSITKGYIKTDLGVIHYMISKPMKPKPTPMKKQQQIPPSSSSSTTTPTTTPIVCFHSSNRSSDEFYNVLPLFAARHKRQQQGQQGDEGRIVIAIDIVGFGNSSNPYNAYASIDDIATSCLLEVCDKLLLPLLPLSTTKDSNSNSSNSKSKQLSNKYIVIGSKDVGCYIATSLVCRFPQRIQSCILVNLCHPKELKILGSLLSLSLSTSTSTGGGENNNNNNNNNNNISYFDLNQSSLSLNKLCVLQNKITNAILLKQRKQQGIKIQNLITYDLGRDSRRMQSCPILMIQIIRKHKRHNNRKRTENPASAAASGGGGGNVKIRNLFVDTDNDTDNDDDLINENAKEFVSICDEFILTSTRASASADNNDVKRV</sequence>
<reference evidence="2 3" key="1">
    <citation type="submission" date="2016-09" db="EMBL/GenBank/DDBJ databases">
        <title>Extensive genetic diversity and differential bi-allelic expression allows diatom success in the polar Southern Ocean.</title>
        <authorList>
            <consortium name="DOE Joint Genome Institute"/>
            <person name="Mock T."/>
            <person name="Otillar R.P."/>
            <person name="Strauss J."/>
            <person name="Dupont C."/>
            <person name="Frickenhaus S."/>
            <person name="Maumus F."/>
            <person name="Mcmullan M."/>
            <person name="Sanges R."/>
            <person name="Schmutz J."/>
            <person name="Toseland A."/>
            <person name="Valas R."/>
            <person name="Veluchamy A."/>
            <person name="Ward B.J."/>
            <person name="Allen A."/>
            <person name="Barry K."/>
            <person name="Falciatore A."/>
            <person name="Ferrante M."/>
            <person name="Fortunato A.E."/>
            <person name="Gloeckner G."/>
            <person name="Gruber A."/>
            <person name="Hipkin R."/>
            <person name="Janech M."/>
            <person name="Kroth P."/>
            <person name="Leese F."/>
            <person name="Lindquist E."/>
            <person name="Lyon B.R."/>
            <person name="Martin J."/>
            <person name="Mayer C."/>
            <person name="Parker M."/>
            <person name="Quesneville H."/>
            <person name="Raymond J."/>
            <person name="Uhlig C."/>
            <person name="Valentin K.U."/>
            <person name="Worden A.Z."/>
            <person name="Armbrust E.V."/>
            <person name="Bowler C."/>
            <person name="Green B."/>
            <person name="Moulton V."/>
            <person name="Van Oosterhout C."/>
            <person name="Grigoriev I."/>
        </authorList>
    </citation>
    <scope>NUCLEOTIDE SEQUENCE [LARGE SCALE GENOMIC DNA]</scope>
    <source>
        <strain evidence="2 3">CCMP1102</strain>
    </source>
</reference>
<evidence type="ECO:0000313" key="3">
    <source>
        <dbReference type="Proteomes" id="UP000095751"/>
    </source>
</evidence>
<feature type="compositionally biased region" description="Low complexity" evidence="1">
    <location>
        <begin position="1"/>
        <end position="12"/>
    </location>
</feature>
<dbReference type="Proteomes" id="UP000095751">
    <property type="component" value="Unassembled WGS sequence"/>
</dbReference>
<feature type="region of interest" description="Disordered" evidence="1">
    <location>
        <begin position="156"/>
        <end position="180"/>
    </location>
</feature>
<accession>A0A1E7F3Y3</accession>
<dbReference type="PANTHER" id="PTHR20916">
    <property type="entry name" value="CYSTEINE AND GLYCINE-RICH PROTEIN 2 BINDING PROTEIN"/>
    <property type="match status" value="1"/>
</dbReference>
<organism evidence="2 3">
    <name type="scientific">Fragilariopsis cylindrus CCMP1102</name>
    <dbReference type="NCBI Taxonomy" id="635003"/>
    <lineage>
        <taxon>Eukaryota</taxon>
        <taxon>Sar</taxon>
        <taxon>Stramenopiles</taxon>
        <taxon>Ochrophyta</taxon>
        <taxon>Bacillariophyta</taxon>
        <taxon>Bacillariophyceae</taxon>
        <taxon>Bacillariophycidae</taxon>
        <taxon>Bacillariales</taxon>
        <taxon>Bacillariaceae</taxon>
        <taxon>Fragilariopsis</taxon>
    </lineage>
</organism>
<proteinExistence type="predicted"/>
<protein>
    <submittedName>
        <fullName evidence="2">Uncharacterized protein</fullName>
    </submittedName>
</protein>
<evidence type="ECO:0000313" key="2">
    <source>
        <dbReference type="EMBL" id="OEU12857.1"/>
    </source>
</evidence>
<dbReference type="InParanoid" id="A0A1E7F3Y3"/>
<evidence type="ECO:0000256" key="1">
    <source>
        <dbReference type="SAM" id="MobiDB-lite"/>
    </source>
</evidence>